<reference evidence="1 2" key="1">
    <citation type="submission" date="2016-10" db="EMBL/GenBank/DDBJ databases">
        <authorList>
            <person name="de Groot N.N."/>
        </authorList>
    </citation>
    <scope>NUCLEOTIDE SEQUENCE [LARGE SCALE GENOMIC DNA]</scope>
    <source>
        <strain evidence="1 2">DSM 27630</strain>
    </source>
</reference>
<gene>
    <name evidence="1" type="ORF">SAMN04489868_14310</name>
</gene>
<evidence type="ECO:0000313" key="2">
    <source>
        <dbReference type="Proteomes" id="UP000198668"/>
    </source>
</evidence>
<sequence>MVRYNDYQETSKQLKKIDHNKNNYLIIHYSCESFYDNNNGKSPRITSIAVRKLDDGQTDLFAIHKIAEIKKINFIDIDTAYNKLGKEMLKRFFIFVEKNSHKNWIHWNMRDSNYGFKAIEHRYEVLGGKPTIIPDEKKIDLAKFFSQRFTKGYASHPRIESLIKMNNIKPKDFLSGKDEAQAFKEKNFVKLSMSTASKVDIFSNFLTLAIENKLVTKTPKKG</sequence>
<accession>A0A1I3DLR8</accession>
<dbReference type="Proteomes" id="UP000198668">
    <property type="component" value="Unassembled WGS sequence"/>
</dbReference>
<dbReference type="AlphaFoldDB" id="A0A1I3DLR8"/>
<dbReference type="RefSeq" id="WP_092093521.1">
    <property type="nucleotide sequence ID" value="NZ_FOQE01000043.1"/>
</dbReference>
<dbReference type="EMBL" id="FOQE01000043">
    <property type="protein sequence ID" value="SFH87670.1"/>
    <property type="molecule type" value="Genomic_DNA"/>
</dbReference>
<protein>
    <submittedName>
        <fullName evidence="1">Uncharacterized protein</fullName>
    </submittedName>
</protein>
<name>A0A1I3DLR8_9LACT</name>
<proteinExistence type="predicted"/>
<organism evidence="1 2">
    <name type="scientific">Pisciglobus halotolerans</name>
    <dbReference type="NCBI Taxonomy" id="745365"/>
    <lineage>
        <taxon>Bacteria</taxon>
        <taxon>Bacillati</taxon>
        <taxon>Bacillota</taxon>
        <taxon>Bacilli</taxon>
        <taxon>Lactobacillales</taxon>
        <taxon>Carnobacteriaceae</taxon>
    </lineage>
</organism>
<keyword evidence="2" id="KW-1185">Reference proteome</keyword>
<evidence type="ECO:0000313" key="1">
    <source>
        <dbReference type="EMBL" id="SFH87670.1"/>
    </source>
</evidence>
<dbReference type="OrthoDB" id="7889003at2"/>